<sequence length="667" mass="75276">MTNHEDLVGGCCVCSDDQGFSNNALVYCDGKDCTVACHTACYGIVSIPDDNWYCRRCELGEFHAPCRLCPLIEGAMKRTSDGNWAHVICALYIPEVSFGNDKTMEPIILSKIPSIRFGQTCSICIKNGRSESDASKGACCECTVKNCSQLFHVTCAQQAGLLYEDIRKNNCQYPIYCESHQPRFSKFIRQIPSFQYYYSEKNQKSKQKETPFKSSDCASNTHTRTNGSLSSSSSSERYRKSKNETSQSSLQVNLQHTTSPVVELHRQGHISRLPTSQNQSIIYTRCIIEHYLLLAPRNVILIDRFSFRAEYWSRPRKDSATVNSILSNVHNGPQSLTLSIYTSNTSKDNNISSTKETFTPKIKIEANEIDYQIIEKINLNKDTQLNRKRHNSSEDGPRPVGRPPSKKPHLSQSKKTTNHSIPVEQHRKTVEHQTKNDQTNTNVNSGSSLINSSITSKPIEPTFPPQTLEEFLEQEWESTSDFLLQQNMPQDVSSLLSCLYQFKSENASLKKQFDELKHRRDSLRVINVNLRRKLSETLAINNALNESSSPPINNQKVHNRSKSPIHENQTILSKTIPSDMEFISNNLIVPSSFSYQPMHPYIVNKNEQLPLSHDLSLELLSQVLTNTGPQLFAPTWNISNFGYANFSGASSISTSDGSILRSYPPFP</sequence>
<organism evidence="8 9">
    <name type="scientific">Rotaria socialis</name>
    <dbReference type="NCBI Taxonomy" id="392032"/>
    <lineage>
        <taxon>Eukaryota</taxon>
        <taxon>Metazoa</taxon>
        <taxon>Spiralia</taxon>
        <taxon>Gnathifera</taxon>
        <taxon>Rotifera</taxon>
        <taxon>Eurotatoria</taxon>
        <taxon>Bdelloidea</taxon>
        <taxon>Philodinida</taxon>
        <taxon>Philodinidae</taxon>
        <taxon>Rotaria</taxon>
    </lineage>
</organism>
<evidence type="ECO:0000256" key="4">
    <source>
        <dbReference type="PROSITE-ProRule" id="PRU00146"/>
    </source>
</evidence>
<feature type="compositionally biased region" description="Basic and acidic residues" evidence="5">
    <location>
        <begin position="424"/>
        <end position="435"/>
    </location>
</feature>
<dbReference type="PANTHER" id="PTHR13793">
    <property type="entry name" value="PHD FINGER PROTEINS"/>
    <property type="match status" value="1"/>
</dbReference>
<evidence type="ECO:0000256" key="3">
    <source>
        <dbReference type="ARBA" id="ARBA00022833"/>
    </source>
</evidence>
<gene>
    <name evidence="8" type="ORF">LUA448_LOCUS3994</name>
</gene>
<dbReference type="GO" id="GO:0008270">
    <property type="term" value="F:zinc ion binding"/>
    <property type="evidence" value="ECO:0007669"/>
    <property type="project" value="UniProtKB-KW"/>
</dbReference>
<comment type="caution">
    <text evidence="8">The sequence shown here is derived from an EMBL/GenBank/DDBJ whole genome shotgun (WGS) entry which is preliminary data.</text>
</comment>
<keyword evidence="3" id="KW-0862">Zinc</keyword>
<proteinExistence type="predicted"/>
<dbReference type="GO" id="GO:0006357">
    <property type="term" value="P:regulation of transcription by RNA polymerase II"/>
    <property type="evidence" value="ECO:0007669"/>
    <property type="project" value="TreeGrafter"/>
</dbReference>
<protein>
    <submittedName>
        <fullName evidence="8">Uncharacterized protein</fullName>
    </submittedName>
</protein>
<dbReference type="Pfam" id="PF13831">
    <property type="entry name" value="PHD_2"/>
    <property type="match status" value="1"/>
</dbReference>
<evidence type="ECO:0000313" key="9">
    <source>
        <dbReference type="Proteomes" id="UP000663833"/>
    </source>
</evidence>
<dbReference type="SMART" id="SM00249">
    <property type="entry name" value="PHD"/>
    <property type="match status" value="2"/>
</dbReference>
<feature type="compositionally biased region" description="Polar residues" evidence="5">
    <location>
        <begin position="212"/>
        <end position="227"/>
    </location>
</feature>
<evidence type="ECO:0000256" key="5">
    <source>
        <dbReference type="SAM" id="MobiDB-lite"/>
    </source>
</evidence>
<dbReference type="CDD" id="cd20901">
    <property type="entry name" value="CC_AF10"/>
    <property type="match status" value="1"/>
</dbReference>
<dbReference type="Pfam" id="PF13832">
    <property type="entry name" value="zf-HC5HC2H_2"/>
    <property type="match status" value="1"/>
</dbReference>
<name>A0A817R1G7_9BILA</name>
<dbReference type="InterPro" id="IPR013083">
    <property type="entry name" value="Znf_RING/FYVE/PHD"/>
</dbReference>
<feature type="region of interest" description="Disordered" evidence="5">
    <location>
        <begin position="382"/>
        <end position="462"/>
    </location>
</feature>
<keyword evidence="1" id="KW-0479">Metal-binding</keyword>
<feature type="compositionally biased region" description="Polar residues" evidence="5">
    <location>
        <begin position="244"/>
        <end position="253"/>
    </location>
</feature>
<dbReference type="InterPro" id="IPR050701">
    <property type="entry name" value="Histone_Mod_Regulator"/>
</dbReference>
<dbReference type="InterPro" id="IPR011011">
    <property type="entry name" value="Znf_FYVE_PHD"/>
</dbReference>
<feature type="compositionally biased region" description="Low complexity" evidence="5">
    <location>
        <begin position="444"/>
        <end position="456"/>
    </location>
</feature>
<evidence type="ECO:0000256" key="1">
    <source>
        <dbReference type="ARBA" id="ARBA00022723"/>
    </source>
</evidence>
<dbReference type="Gene3D" id="3.30.40.10">
    <property type="entry name" value="Zinc/RING finger domain, C3HC4 (zinc finger)"/>
    <property type="match status" value="2"/>
</dbReference>
<reference evidence="8" key="1">
    <citation type="submission" date="2021-02" db="EMBL/GenBank/DDBJ databases">
        <authorList>
            <person name="Nowell W R."/>
        </authorList>
    </citation>
    <scope>NUCLEOTIDE SEQUENCE</scope>
</reference>
<dbReference type="InterPro" id="IPR001965">
    <property type="entry name" value="Znf_PHD"/>
</dbReference>
<dbReference type="GO" id="GO:0031491">
    <property type="term" value="F:nucleosome binding"/>
    <property type="evidence" value="ECO:0007669"/>
    <property type="project" value="TreeGrafter"/>
</dbReference>
<dbReference type="InterPro" id="IPR019787">
    <property type="entry name" value="Znf_PHD-finger"/>
</dbReference>
<dbReference type="GO" id="GO:0042393">
    <property type="term" value="F:histone binding"/>
    <property type="evidence" value="ECO:0007669"/>
    <property type="project" value="TreeGrafter"/>
</dbReference>
<evidence type="ECO:0000259" key="7">
    <source>
        <dbReference type="PROSITE" id="PS51805"/>
    </source>
</evidence>
<dbReference type="SUPFAM" id="SSF57903">
    <property type="entry name" value="FYVE/PHD zinc finger"/>
    <property type="match status" value="1"/>
</dbReference>
<keyword evidence="2 4" id="KW-0863">Zinc-finger</keyword>
<dbReference type="InterPro" id="IPR034732">
    <property type="entry name" value="EPHD"/>
</dbReference>
<dbReference type="AlphaFoldDB" id="A0A817R1G7"/>
<feature type="domain" description="PHD-type" evidence="7">
    <location>
        <begin position="63"/>
        <end position="181"/>
    </location>
</feature>
<dbReference type="PANTHER" id="PTHR13793:SF164">
    <property type="entry name" value="ALHAMBRA, ISOFORM P"/>
    <property type="match status" value="1"/>
</dbReference>
<evidence type="ECO:0000256" key="2">
    <source>
        <dbReference type="ARBA" id="ARBA00022771"/>
    </source>
</evidence>
<dbReference type="InterPro" id="IPR049773">
    <property type="entry name" value="AF10-like_CC"/>
</dbReference>
<feature type="domain" description="PHD-type" evidence="6">
    <location>
        <begin position="8"/>
        <end position="60"/>
    </location>
</feature>
<accession>A0A817R1G7</accession>
<dbReference type="PROSITE" id="PS51805">
    <property type="entry name" value="EPHD"/>
    <property type="match status" value="1"/>
</dbReference>
<feature type="compositionally biased region" description="Polar residues" evidence="5">
    <location>
        <begin position="410"/>
        <end position="420"/>
    </location>
</feature>
<evidence type="ECO:0000313" key="8">
    <source>
        <dbReference type="EMBL" id="CAF3235845.1"/>
    </source>
</evidence>
<evidence type="ECO:0000259" key="6">
    <source>
        <dbReference type="PROSITE" id="PS50016"/>
    </source>
</evidence>
<dbReference type="Proteomes" id="UP000663833">
    <property type="component" value="Unassembled WGS sequence"/>
</dbReference>
<dbReference type="GO" id="GO:0005634">
    <property type="term" value="C:nucleus"/>
    <property type="evidence" value="ECO:0007669"/>
    <property type="project" value="TreeGrafter"/>
</dbReference>
<dbReference type="PROSITE" id="PS50016">
    <property type="entry name" value="ZF_PHD_2"/>
    <property type="match status" value="1"/>
</dbReference>
<feature type="region of interest" description="Disordered" evidence="5">
    <location>
        <begin position="205"/>
        <end position="253"/>
    </location>
</feature>
<dbReference type="EMBL" id="CAJNYD010000236">
    <property type="protein sequence ID" value="CAF3235845.1"/>
    <property type="molecule type" value="Genomic_DNA"/>
</dbReference>